<evidence type="ECO:0000313" key="2">
    <source>
        <dbReference type="Proteomes" id="UP000606786"/>
    </source>
</evidence>
<sequence length="133" mass="15667">MSPKVNSGLLHTCLKRRSLRTKQKLFATQNSKFCMTHTHLFDKCFSRNKESQPPQCHCNFIGHSPYSLDFFFFPYTKNILRGPHVSTSEEAVDAFGRYVLVDTPQSEWQKCFDNWFKRMQKCIDLNGECFEKQ</sequence>
<keyword evidence="2" id="KW-1185">Reference proteome</keyword>
<dbReference type="Proteomes" id="UP000606786">
    <property type="component" value="Unassembled WGS sequence"/>
</dbReference>
<reference evidence="1" key="1">
    <citation type="submission" date="2020-11" db="EMBL/GenBank/DDBJ databases">
        <authorList>
            <person name="Whitehead M."/>
        </authorList>
    </citation>
    <scope>NUCLEOTIDE SEQUENCE</scope>
    <source>
        <strain evidence="1">EGII</strain>
    </source>
</reference>
<dbReference type="Gene3D" id="3.30.420.10">
    <property type="entry name" value="Ribonuclease H-like superfamily/Ribonuclease H"/>
    <property type="match status" value="1"/>
</dbReference>
<accession>A0A811U339</accession>
<dbReference type="GO" id="GO:0003676">
    <property type="term" value="F:nucleic acid binding"/>
    <property type="evidence" value="ECO:0007669"/>
    <property type="project" value="InterPro"/>
</dbReference>
<dbReference type="InterPro" id="IPR036397">
    <property type="entry name" value="RNaseH_sf"/>
</dbReference>
<proteinExistence type="predicted"/>
<evidence type="ECO:0000313" key="1">
    <source>
        <dbReference type="EMBL" id="CAD6992457.1"/>
    </source>
</evidence>
<dbReference type="AlphaFoldDB" id="A0A811U339"/>
<protein>
    <submittedName>
        <fullName evidence="1">(Mediterranean fruit fly) hypothetical protein</fullName>
    </submittedName>
</protein>
<comment type="caution">
    <text evidence="1">The sequence shown here is derived from an EMBL/GenBank/DDBJ whole genome shotgun (WGS) entry which is preliminary data.</text>
</comment>
<gene>
    <name evidence="1" type="ORF">CCAP1982_LOCUS1313</name>
</gene>
<dbReference type="EMBL" id="CAJHJT010000001">
    <property type="protein sequence ID" value="CAD6992457.1"/>
    <property type="molecule type" value="Genomic_DNA"/>
</dbReference>
<organism evidence="1 2">
    <name type="scientific">Ceratitis capitata</name>
    <name type="common">Mediterranean fruit fly</name>
    <name type="synonym">Tephritis capitata</name>
    <dbReference type="NCBI Taxonomy" id="7213"/>
    <lineage>
        <taxon>Eukaryota</taxon>
        <taxon>Metazoa</taxon>
        <taxon>Ecdysozoa</taxon>
        <taxon>Arthropoda</taxon>
        <taxon>Hexapoda</taxon>
        <taxon>Insecta</taxon>
        <taxon>Pterygota</taxon>
        <taxon>Neoptera</taxon>
        <taxon>Endopterygota</taxon>
        <taxon>Diptera</taxon>
        <taxon>Brachycera</taxon>
        <taxon>Muscomorpha</taxon>
        <taxon>Tephritoidea</taxon>
        <taxon>Tephritidae</taxon>
        <taxon>Ceratitis</taxon>
        <taxon>Ceratitis</taxon>
    </lineage>
</organism>
<name>A0A811U339_CERCA</name>